<dbReference type="Gene3D" id="3.30.200.20">
    <property type="entry name" value="Phosphorylase Kinase, domain 1"/>
    <property type="match status" value="1"/>
</dbReference>
<accession>A0ABR2M461</accession>
<dbReference type="SUPFAM" id="SSF56112">
    <property type="entry name" value="Protein kinase-like (PK-like)"/>
    <property type="match status" value="1"/>
</dbReference>
<dbReference type="EMBL" id="JBBWWR010000012">
    <property type="protein sequence ID" value="KAK8958717.1"/>
    <property type="molecule type" value="Genomic_DNA"/>
</dbReference>
<dbReference type="PANTHER" id="PTHR44329:SF73">
    <property type="entry name" value="OS01G0201200 PROTEIN"/>
    <property type="match status" value="1"/>
</dbReference>
<feature type="compositionally biased region" description="Low complexity" evidence="1">
    <location>
        <begin position="60"/>
        <end position="69"/>
    </location>
</feature>
<evidence type="ECO:0000313" key="4">
    <source>
        <dbReference type="Proteomes" id="UP001412067"/>
    </source>
</evidence>
<name>A0ABR2M461_9ASPA</name>
<feature type="region of interest" description="Disordered" evidence="1">
    <location>
        <begin position="23"/>
        <end position="113"/>
    </location>
</feature>
<dbReference type="InterPro" id="IPR008271">
    <property type="entry name" value="Ser/Thr_kinase_AS"/>
</dbReference>
<dbReference type="PRINTS" id="PR00109">
    <property type="entry name" value="TYRKINASE"/>
</dbReference>
<feature type="compositionally biased region" description="Basic and acidic residues" evidence="1">
    <location>
        <begin position="95"/>
        <end position="111"/>
    </location>
</feature>
<evidence type="ECO:0000259" key="2">
    <source>
        <dbReference type="PROSITE" id="PS50011"/>
    </source>
</evidence>
<keyword evidence="4" id="KW-1185">Reference proteome</keyword>
<sequence length="533" mass="59668">MEEEEESCSWVTRSKFSPTVYIRSGSSGLPSITYEDASDRSSELVEEQLIDESKPGYTGSVSSSVISVSEANKIGATLDSPQHSNSTKTAPKSGSETKDSSKSSHTLKDSESQTVDFSFHPHSIITSNSKESSTPDSSVAFLNNSSRQRHNQSPSVSQTVDLSFNSDISTGSNSPKDSNVVFSDPFSFKSSSSHHVQSLTQMLKETNFQNIDFSFHSGRGCQGGGRGDGEKWRVDLSELYLGARFASGAHSRLYHGRYKNQPVAVKIIRIPDDEEDGVMGARLEKQFARETTFLSYLSHRNVIKLAGAREKSPIFFIITEYLHGGSLRAFLRKLDHSPLPLDMLISIALEVARGMEYIHSQGVIHRDLKPENILFDHNFCVKIADFGVACEEAYCDELEDDAGTYRWMAPEMIKHRPYGRKVDVYSFGLLLWEMNTGAIPYEDMSPVQAAFAVVNKNIRPTIPGDCSVVLRALIEQCWSTFPEKRPEFRQIVKFLKQYESDLASGESLEQIENLTIKDYKKSWVERLRPATKR</sequence>
<dbReference type="CDD" id="cd13999">
    <property type="entry name" value="STKc_MAP3K-like"/>
    <property type="match status" value="1"/>
</dbReference>
<dbReference type="Proteomes" id="UP001412067">
    <property type="component" value="Unassembled WGS sequence"/>
</dbReference>
<dbReference type="InterPro" id="IPR011009">
    <property type="entry name" value="Kinase-like_dom_sf"/>
</dbReference>
<keyword evidence="3" id="KW-0808">Transferase</keyword>
<organism evidence="3 4">
    <name type="scientific">Platanthera guangdongensis</name>
    <dbReference type="NCBI Taxonomy" id="2320717"/>
    <lineage>
        <taxon>Eukaryota</taxon>
        <taxon>Viridiplantae</taxon>
        <taxon>Streptophyta</taxon>
        <taxon>Embryophyta</taxon>
        <taxon>Tracheophyta</taxon>
        <taxon>Spermatophyta</taxon>
        <taxon>Magnoliopsida</taxon>
        <taxon>Liliopsida</taxon>
        <taxon>Asparagales</taxon>
        <taxon>Orchidaceae</taxon>
        <taxon>Orchidoideae</taxon>
        <taxon>Orchideae</taxon>
        <taxon>Orchidinae</taxon>
        <taxon>Platanthera</taxon>
    </lineage>
</organism>
<reference evidence="3 4" key="1">
    <citation type="journal article" date="2022" name="Nat. Plants">
        <title>Genomes of leafy and leafless Platanthera orchids illuminate the evolution of mycoheterotrophy.</title>
        <authorList>
            <person name="Li M.H."/>
            <person name="Liu K.W."/>
            <person name="Li Z."/>
            <person name="Lu H.C."/>
            <person name="Ye Q.L."/>
            <person name="Zhang D."/>
            <person name="Wang J.Y."/>
            <person name="Li Y.F."/>
            <person name="Zhong Z.M."/>
            <person name="Liu X."/>
            <person name="Yu X."/>
            <person name="Liu D.K."/>
            <person name="Tu X.D."/>
            <person name="Liu B."/>
            <person name="Hao Y."/>
            <person name="Liao X.Y."/>
            <person name="Jiang Y.T."/>
            <person name="Sun W.H."/>
            <person name="Chen J."/>
            <person name="Chen Y.Q."/>
            <person name="Ai Y."/>
            <person name="Zhai J.W."/>
            <person name="Wu S.S."/>
            <person name="Zhou Z."/>
            <person name="Hsiao Y.Y."/>
            <person name="Wu W.L."/>
            <person name="Chen Y.Y."/>
            <person name="Lin Y.F."/>
            <person name="Hsu J.L."/>
            <person name="Li C.Y."/>
            <person name="Wang Z.W."/>
            <person name="Zhao X."/>
            <person name="Zhong W.Y."/>
            <person name="Ma X.K."/>
            <person name="Ma L."/>
            <person name="Huang J."/>
            <person name="Chen G.Z."/>
            <person name="Huang M.Z."/>
            <person name="Huang L."/>
            <person name="Peng D.H."/>
            <person name="Luo Y.B."/>
            <person name="Zou S.Q."/>
            <person name="Chen S.P."/>
            <person name="Lan S."/>
            <person name="Tsai W.C."/>
            <person name="Van de Peer Y."/>
            <person name="Liu Z.J."/>
        </authorList>
    </citation>
    <scope>NUCLEOTIDE SEQUENCE [LARGE SCALE GENOMIC DNA]</scope>
    <source>
        <strain evidence="3">Lor288</strain>
    </source>
</reference>
<dbReference type="PROSITE" id="PS00108">
    <property type="entry name" value="PROTEIN_KINASE_ST"/>
    <property type="match status" value="1"/>
</dbReference>
<gene>
    <name evidence="3" type="primary">HT1</name>
    <name evidence="3" type="ORF">KSP40_PGU005658</name>
</gene>
<evidence type="ECO:0000313" key="3">
    <source>
        <dbReference type="EMBL" id="KAK8958717.1"/>
    </source>
</evidence>
<dbReference type="Pfam" id="PF07714">
    <property type="entry name" value="PK_Tyr_Ser-Thr"/>
    <property type="match status" value="1"/>
</dbReference>
<dbReference type="Gene3D" id="1.10.510.10">
    <property type="entry name" value="Transferase(Phosphotransferase) domain 1"/>
    <property type="match status" value="1"/>
</dbReference>
<dbReference type="SMART" id="SM00220">
    <property type="entry name" value="S_TKc"/>
    <property type="match status" value="1"/>
</dbReference>
<feature type="region of interest" description="Disordered" evidence="1">
    <location>
        <begin position="125"/>
        <end position="159"/>
    </location>
</feature>
<dbReference type="InterPro" id="IPR001245">
    <property type="entry name" value="Ser-Thr/Tyr_kinase_cat_dom"/>
</dbReference>
<dbReference type="PROSITE" id="PS50011">
    <property type="entry name" value="PROTEIN_KINASE_DOM"/>
    <property type="match status" value="1"/>
</dbReference>
<evidence type="ECO:0000256" key="1">
    <source>
        <dbReference type="SAM" id="MobiDB-lite"/>
    </source>
</evidence>
<dbReference type="GO" id="GO:0016301">
    <property type="term" value="F:kinase activity"/>
    <property type="evidence" value="ECO:0007669"/>
    <property type="project" value="UniProtKB-KW"/>
</dbReference>
<dbReference type="InterPro" id="IPR051681">
    <property type="entry name" value="Ser/Thr_Kinases-Pseudokinases"/>
</dbReference>
<feature type="domain" description="Protein kinase" evidence="2">
    <location>
        <begin position="239"/>
        <end position="499"/>
    </location>
</feature>
<dbReference type="InterPro" id="IPR000719">
    <property type="entry name" value="Prot_kinase_dom"/>
</dbReference>
<protein>
    <submittedName>
        <fullName evidence="3">Serine/threonine-protein kinase HT1</fullName>
    </submittedName>
</protein>
<feature type="compositionally biased region" description="Polar residues" evidence="1">
    <location>
        <begin position="79"/>
        <end position="90"/>
    </location>
</feature>
<comment type="caution">
    <text evidence="3">The sequence shown here is derived from an EMBL/GenBank/DDBJ whole genome shotgun (WGS) entry which is preliminary data.</text>
</comment>
<keyword evidence="3" id="KW-0418">Kinase</keyword>
<proteinExistence type="predicted"/>
<dbReference type="PANTHER" id="PTHR44329">
    <property type="entry name" value="SERINE/THREONINE-PROTEIN KINASE TNNI3K-RELATED"/>
    <property type="match status" value="1"/>
</dbReference>